<gene>
    <name evidence="1" type="ORF">H7F49_18645</name>
</gene>
<evidence type="ECO:0000313" key="1">
    <source>
        <dbReference type="EMBL" id="MBC2653702.1"/>
    </source>
</evidence>
<sequence length="381" mass="42201">MPISVLDAPPQVNIVSPAEIEQQFKGSLHLIELGQVSAAIPVLEHLYTQTRAPRIRLELARALMLARQWKRARTLFVEAFKDDPPPIVKSNILTFLNTIDRQRGKLTLSASFARYGNPLQQPGTYTLNFAGIELTYQPDETYRNLWGVTIGGTYSKEFQSGWQVSANASYRDLPHDLADRFVGDVSLSRMLGRTPFEVKVGVTRLGQKRQSFSLPYIQAVYTLPVGRKSALRPTATLGYYAADIGQSASGVQGDAFIPLVYAPVPTRVISIGPTILRRNAGYDEQAYTSVGVRAIATVQTSAVNVEAGFQGTITRFDAIDPFWGARRLDHSVFATATLSSYKLRLGPFIPAVGLTCILTRSTIVYYRQRGCDSTFEVRKIF</sequence>
<evidence type="ECO:0000313" key="2">
    <source>
        <dbReference type="Proteomes" id="UP000520156"/>
    </source>
</evidence>
<dbReference type="Proteomes" id="UP000520156">
    <property type="component" value="Unassembled WGS sequence"/>
</dbReference>
<comment type="caution">
    <text evidence="1">The sequence shown here is derived from an EMBL/GenBank/DDBJ whole genome shotgun (WGS) entry which is preliminary data.</text>
</comment>
<protein>
    <submittedName>
        <fullName evidence="1">Tetratricopeptide repeat protein</fullName>
    </submittedName>
</protein>
<keyword evidence="2" id="KW-1185">Reference proteome</keyword>
<reference evidence="1 2" key="1">
    <citation type="submission" date="2020-08" db="EMBL/GenBank/DDBJ databases">
        <title>The genome sequence of Novosphingobium flavum 4Y4.</title>
        <authorList>
            <person name="Liu Y."/>
        </authorList>
    </citation>
    <scope>NUCLEOTIDE SEQUENCE [LARGE SCALE GENOMIC DNA]</scope>
    <source>
        <strain evidence="1 2">4Y4</strain>
    </source>
</reference>
<proteinExistence type="predicted"/>
<organism evidence="1 2">
    <name type="scientific">Novosphingobium aerophilum</name>
    <dbReference type="NCBI Taxonomy" id="2839843"/>
    <lineage>
        <taxon>Bacteria</taxon>
        <taxon>Pseudomonadati</taxon>
        <taxon>Pseudomonadota</taxon>
        <taxon>Alphaproteobacteria</taxon>
        <taxon>Sphingomonadales</taxon>
        <taxon>Sphingomonadaceae</taxon>
        <taxon>Novosphingobium</taxon>
    </lineage>
</organism>
<name>A0A7X1FB27_9SPHN</name>
<dbReference type="EMBL" id="JACLAU010000074">
    <property type="protein sequence ID" value="MBC2653702.1"/>
    <property type="molecule type" value="Genomic_DNA"/>
</dbReference>
<accession>A0A7X1FB27</accession>
<dbReference type="RefSeq" id="WP_185685071.1">
    <property type="nucleotide sequence ID" value="NZ_JACLAU010000074.1"/>
</dbReference>
<dbReference type="AlphaFoldDB" id="A0A7X1FB27"/>